<keyword evidence="2" id="KW-1185">Reference proteome</keyword>
<evidence type="ECO:0000313" key="1">
    <source>
        <dbReference type="EMBL" id="MBB6327118.1"/>
    </source>
</evidence>
<evidence type="ECO:0000313" key="2">
    <source>
        <dbReference type="Proteomes" id="UP000588604"/>
    </source>
</evidence>
<protein>
    <submittedName>
        <fullName evidence="1">Uncharacterized protein</fullName>
    </submittedName>
</protein>
<accession>A0A841MWY7</accession>
<dbReference type="RefSeq" id="WP_184495773.1">
    <property type="nucleotide sequence ID" value="NZ_JACIJO010000002.1"/>
</dbReference>
<reference evidence="1 2" key="1">
    <citation type="submission" date="2020-08" db="EMBL/GenBank/DDBJ databases">
        <title>Genomic Encyclopedia of Type Strains, Phase IV (KMG-IV): sequencing the most valuable type-strain genomes for metagenomic binning, comparative biology and taxonomic classification.</title>
        <authorList>
            <person name="Goeker M."/>
        </authorList>
    </citation>
    <scope>NUCLEOTIDE SEQUENCE [LARGE SCALE GENOMIC DNA]</scope>
    <source>
        <strain evidence="1 2">DSM 102044</strain>
    </source>
</reference>
<organism evidence="1 2">
    <name type="scientific">Algoriphagus iocasae</name>
    <dbReference type="NCBI Taxonomy" id="1836499"/>
    <lineage>
        <taxon>Bacteria</taxon>
        <taxon>Pseudomonadati</taxon>
        <taxon>Bacteroidota</taxon>
        <taxon>Cytophagia</taxon>
        <taxon>Cytophagales</taxon>
        <taxon>Cyclobacteriaceae</taxon>
        <taxon>Algoriphagus</taxon>
    </lineage>
</organism>
<dbReference type="EMBL" id="JACIJO010000002">
    <property type="protein sequence ID" value="MBB6327118.1"/>
    <property type="molecule type" value="Genomic_DNA"/>
</dbReference>
<comment type="caution">
    <text evidence="1">The sequence shown here is derived from an EMBL/GenBank/DDBJ whole genome shotgun (WGS) entry which is preliminary data.</text>
</comment>
<name>A0A841MWY7_9BACT</name>
<dbReference type="Proteomes" id="UP000588604">
    <property type="component" value="Unassembled WGS sequence"/>
</dbReference>
<dbReference type="AlphaFoldDB" id="A0A841MWY7"/>
<proteinExistence type="predicted"/>
<sequence>MAKIVKLIPDNKPDKKVPAWKNREAIDIVKDDIVKTHNRKLKDKNSKS</sequence>
<gene>
    <name evidence="1" type="ORF">FHS59_002746</name>
</gene>